<proteinExistence type="predicted"/>
<accession>A0A843W7G4</accession>
<dbReference type="OrthoDB" id="308440at2759"/>
<dbReference type="PANTHER" id="PTHR34454">
    <property type="entry name" value="TUNICAMYCIN INDUCED PROTEIN"/>
    <property type="match status" value="1"/>
</dbReference>
<dbReference type="PANTHER" id="PTHR34454:SF3">
    <property type="entry name" value="PEPTIDASE I, PUTATIVE-RELATED"/>
    <property type="match status" value="1"/>
</dbReference>
<reference evidence="1" key="1">
    <citation type="submission" date="2017-07" db="EMBL/GenBank/DDBJ databases">
        <title>Taro Niue Genome Assembly and Annotation.</title>
        <authorList>
            <person name="Atibalentja N."/>
            <person name="Keating K."/>
            <person name="Fields C.J."/>
        </authorList>
    </citation>
    <scope>NUCLEOTIDE SEQUENCE</scope>
    <source>
        <strain evidence="1">Niue_2</strain>
        <tissue evidence="1">Leaf</tissue>
    </source>
</reference>
<protein>
    <submittedName>
        <fullName evidence="1">Uncharacterized protein</fullName>
    </submittedName>
</protein>
<dbReference type="AlphaFoldDB" id="A0A843W7G4"/>
<gene>
    <name evidence="1" type="ORF">Taro_038714</name>
</gene>
<evidence type="ECO:0000313" key="2">
    <source>
        <dbReference type="Proteomes" id="UP000652761"/>
    </source>
</evidence>
<keyword evidence="2" id="KW-1185">Reference proteome</keyword>
<dbReference type="Proteomes" id="UP000652761">
    <property type="component" value="Unassembled WGS sequence"/>
</dbReference>
<name>A0A843W7G4_COLES</name>
<dbReference type="InterPro" id="IPR053283">
    <property type="entry name" value="TUNICAMYCIN_INDUCED_1"/>
</dbReference>
<comment type="caution">
    <text evidence="1">The sequence shown here is derived from an EMBL/GenBank/DDBJ whole genome shotgun (WGS) entry which is preliminary data.</text>
</comment>
<sequence length="263" mass="29575">MKFVRIVEGKMNTTHTGLKRILVGEGITMQVEGAEEVTLSYPSSPRLPLCRSLLTTDYDEKAFWLHGYSLCSPLLSVQISGAASLVAHKPHNSEAYIETAFQFPDTVELLPEKCYSDAHSRTDLSPSFLSLGPRLGLLEKILRSILGKRISQLGSPHFLKAKIMPSTLVKFRIELERDIGDNDRIWRKVPEWKTRPTMEQDRFDVLVRAEPGRGLKPLSIRKLTRPVIAVDSAAWSSLLFNISLTQLQSVIVPPEALTLDVKW</sequence>
<organism evidence="1 2">
    <name type="scientific">Colocasia esculenta</name>
    <name type="common">Wild taro</name>
    <name type="synonym">Arum esculentum</name>
    <dbReference type="NCBI Taxonomy" id="4460"/>
    <lineage>
        <taxon>Eukaryota</taxon>
        <taxon>Viridiplantae</taxon>
        <taxon>Streptophyta</taxon>
        <taxon>Embryophyta</taxon>
        <taxon>Tracheophyta</taxon>
        <taxon>Spermatophyta</taxon>
        <taxon>Magnoliopsida</taxon>
        <taxon>Liliopsida</taxon>
        <taxon>Araceae</taxon>
        <taxon>Aroideae</taxon>
        <taxon>Colocasieae</taxon>
        <taxon>Colocasia</taxon>
    </lineage>
</organism>
<evidence type="ECO:0000313" key="1">
    <source>
        <dbReference type="EMBL" id="MQM05902.1"/>
    </source>
</evidence>
<dbReference type="EMBL" id="NMUH01003498">
    <property type="protein sequence ID" value="MQM05902.1"/>
    <property type="molecule type" value="Genomic_DNA"/>
</dbReference>